<evidence type="ECO:0000256" key="3">
    <source>
        <dbReference type="ARBA" id="ARBA00022525"/>
    </source>
</evidence>
<evidence type="ECO:0000256" key="8">
    <source>
        <dbReference type="RuleBase" id="RU361235"/>
    </source>
</evidence>
<evidence type="ECO:0000256" key="7">
    <source>
        <dbReference type="ARBA" id="ARBA00023180"/>
    </source>
</evidence>
<protein>
    <recommendedName>
        <fullName evidence="8">Carboxylic ester hydrolase</fullName>
        <ecNumber evidence="8">3.1.1.-</ecNumber>
    </recommendedName>
</protein>
<keyword evidence="4" id="KW-0732">Signal</keyword>
<evidence type="ECO:0000259" key="9">
    <source>
        <dbReference type="Pfam" id="PF00135"/>
    </source>
</evidence>
<dbReference type="InterPro" id="IPR002018">
    <property type="entry name" value="CarbesteraseB"/>
</dbReference>
<keyword evidence="7" id="KW-0325">Glycoprotein</keyword>
<keyword evidence="5 8" id="KW-0378">Hydrolase</keyword>
<proteinExistence type="inferred from homology"/>
<dbReference type="PANTHER" id="PTHR11559">
    <property type="entry name" value="CARBOXYLESTERASE"/>
    <property type="match status" value="1"/>
</dbReference>
<accession>A0A517LDA1</accession>
<dbReference type="FunFam" id="3.40.50.1820:FF:000213">
    <property type="entry name" value="Carboxylic ester hydrolase"/>
    <property type="match status" value="1"/>
</dbReference>
<keyword evidence="3" id="KW-0964">Secreted</keyword>
<dbReference type="AlphaFoldDB" id="A0A517LDA1"/>
<reference evidence="10 11" key="1">
    <citation type="submission" date="2019-07" db="EMBL/GenBank/DDBJ databases">
        <title>Finished genome of Venturia effusa.</title>
        <authorList>
            <person name="Young C.A."/>
            <person name="Cox M.P."/>
            <person name="Ganley A.R.D."/>
            <person name="David W.J."/>
        </authorList>
    </citation>
    <scope>NUCLEOTIDE SEQUENCE [LARGE SCALE GENOMIC DNA]</scope>
    <source>
        <strain evidence="11">albino</strain>
    </source>
</reference>
<evidence type="ECO:0000256" key="2">
    <source>
        <dbReference type="ARBA" id="ARBA00005964"/>
    </source>
</evidence>
<dbReference type="Pfam" id="PF00135">
    <property type="entry name" value="COesterase"/>
    <property type="match status" value="1"/>
</dbReference>
<keyword evidence="6" id="KW-0443">Lipid metabolism</keyword>
<feature type="domain" description="Carboxylesterase type B" evidence="9">
    <location>
        <begin position="77"/>
        <end position="598"/>
    </location>
</feature>
<dbReference type="SUPFAM" id="SSF53474">
    <property type="entry name" value="alpha/beta-Hydrolases"/>
    <property type="match status" value="1"/>
</dbReference>
<dbReference type="EC" id="3.1.1.-" evidence="8"/>
<dbReference type="InterPro" id="IPR029058">
    <property type="entry name" value="AB_hydrolase_fold"/>
</dbReference>
<keyword evidence="11" id="KW-1185">Reference proteome</keyword>
<dbReference type="InterPro" id="IPR019826">
    <property type="entry name" value="Carboxylesterase_B_AS"/>
</dbReference>
<dbReference type="InterPro" id="IPR050309">
    <property type="entry name" value="Type-B_Carboxylest/Lipase"/>
</dbReference>
<evidence type="ECO:0000256" key="6">
    <source>
        <dbReference type="ARBA" id="ARBA00023098"/>
    </source>
</evidence>
<dbReference type="GO" id="GO:0005576">
    <property type="term" value="C:extracellular region"/>
    <property type="evidence" value="ECO:0007669"/>
    <property type="project" value="UniProtKB-SubCell"/>
</dbReference>
<evidence type="ECO:0000256" key="4">
    <source>
        <dbReference type="ARBA" id="ARBA00022729"/>
    </source>
</evidence>
<dbReference type="OrthoDB" id="408631at2759"/>
<dbReference type="Proteomes" id="UP000316270">
    <property type="component" value="Chromosome 10"/>
</dbReference>
<evidence type="ECO:0000313" key="11">
    <source>
        <dbReference type="Proteomes" id="UP000316270"/>
    </source>
</evidence>
<dbReference type="PROSITE" id="PS00122">
    <property type="entry name" value="CARBOXYLESTERASE_B_1"/>
    <property type="match status" value="1"/>
</dbReference>
<comment type="subcellular location">
    <subcellularLocation>
        <location evidence="1">Secreted</location>
    </subcellularLocation>
</comment>
<evidence type="ECO:0000313" key="10">
    <source>
        <dbReference type="EMBL" id="QDS73617.1"/>
    </source>
</evidence>
<dbReference type="Gene3D" id="3.40.50.1820">
    <property type="entry name" value="alpha/beta hydrolase"/>
    <property type="match status" value="1"/>
</dbReference>
<dbReference type="GO" id="GO:0006629">
    <property type="term" value="P:lipid metabolic process"/>
    <property type="evidence" value="ECO:0007669"/>
    <property type="project" value="UniProtKB-KW"/>
</dbReference>
<gene>
    <name evidence="10" type="ORF">FKW77_001870</name>
</gene>
<organism evidence="10 11">
    <name type="scientific">Venturia effusa</name>
    <dbReference type="NCBI Taxonomy" id="50376"/>
    <lineage>
        <taxon>Eukaryota</taxon>
        <taxon>Fungi</taxon>
        <taxon>Dikarya</taxon>
        <taxon>Ascomycota</taxon>
        <taxon>Pezizomycotina</taxon>
        <taxon>Dothideomycetes</taxon>
        <taxon>Pleosporomycetidae</taxon>
        <taxon>Venturiales</taxon>
        <taxon>Venturiaceae</taxon>
        <taxon>Venturia</taxon>
    </lineage>
</organism>
<evidence type="ECO:0000256" key="5">
    <source>
        <dbReference type="ARBA" id="ARBA00022801"/>
    </source>
</evidence>
<comment type="similarity">
    <text evidence="2 8">Belongs to the type-B carboxylesterase/lipase family.</text>
</comment>
<evidence type="ECO:0000256" key="1">
    <source>
        <dbReference type="ARBA" id="ARBA00004613"/>
    </source>
</evidence>
<dbReference type="GO" id="GO:0016787">
    <property type="term" value="F:hydrolase activity"/>
    <property type="evidence" value="ECO:0007669"/>
    <property type="project" value="UniProtKB-KW"/>
</dbReference>
<sequence>MFSVILLLLGSALATPRLPPSPTEDLAEHPYGPLVEVKLPYAGTPALDPAEAAFAASGGSKRTLDNIKSLFQAAAPTPTVTIQDGTVIGYTDTGVDTFRGIPFAQPPVGNLRLKPPTRLTKPFGTIKATSIPYGCPQMMAQYSAEVPSTVGSTIGSIGNSPIFQAVLRSGEDCLTINVQRPAGTTAESNLPVVAWIYGGGFELGATNQYSGWGIVNKSISLKKPVIYAAMNYRVGGWGFMPGKELQAEGSTNLGLRDQRMGLEWIQDNIAAFGGDPSKVTIWGESAGAISVFDHLVINDGDHTYKGKPLFRAGIMNSGSAIPVQEVSHPKPQKIYDQAVKTAGCDKTADSLACLRALPYPKLLQALGSVPSLLGYTSVDLSYLPRPDPKDRFFSTSPEETGLKGKFAKVPVIIGDMEDEGTMFAVFQSNLTTTAEVVEYLKPYFPSATQETLEGTVGTYPDDAAAGSPFGTGLRYNWYPQFKRLGALLGDLTFTLTRRAVLAAVSDQVPAWSYLSTFYHGTPYAGTAHGSDLLKLFFGAGEKLPQQTIWTYYISFIHDLDPNTITTPETALKWPQWKNDTRQLVSFNEKNTTLIKDDFRSTTYDYILQKIEQFRV</sequence>
<dbReference type="EMBL" id="CP042194">
    <property type="protein sequence ID" value="QDS73617.1"/>
    <property type="molecule type" value="Genomic_DNA"/>
</dbReference>
<dbReference type="STRING" id="50376.A0A517LDA1"/>
<name>A0A517LDA1_9PEZI</name>